<dbReference type="Proteomes" id="UP001190700">
    <property type="component" value="Unassembled WGS sequence"/>
</dbReference>
<accession>A0AAE0G337</accession>
<sequence length="460" mass="50751">MVAEGTVSGVTCKKPSFREYVRGFEPRATFPHHSTLRRILVVIDELQQEEQVSRLGALQGFHNKKFICLGIQLDMWTDTNTHTCYAGVNATTVVEPPDDSTQAIPQLVLRSEALDFEIFPYTEHTAVNIKSWFLSLLQSRHIEHACISGITPDGAADGQCALNQISTLSEKIDTCNQHQMQRSILFASGLAGTSSKNPAAKGLLRKHGRVVKLFNQSRAVSDAVLKRQEEAKVPGHKLLSLVSTVTTRWGNQFSQVSVNNTLRAVIDPTIEAYQRANKGKKDAIVEEDPSDSGNKLGVAVPAADIGLSATDWDESIELEAFLQPAFHIKETIDKKHFLTGAQTLLYDLKQGCQDTLPLKVLNTPATPTLADRQRTSDTRGSGELGVVVLRSGDSTQSDVLTDEVERWKSLDTSLIQKFIDVETQLLNEFALMYKTKYSCNGTLEEETGSLGFQTEEMGDQ</sequence>
<proteinExistence type="predicted"/>
<organism evidence="1 2">
    <name type="scientific">Cymbomonas tetramitiformis</name>
    <dbReference type="NCBI Taxonomy" id="36881"/>
    <lineage>
        <taxon>Eukaryota</taxon>
        <taxon>Viridiplantae</taxon>
        <taxon>Chlorophyta</taxon>
        <taxon>Pyramimonadophyceae</taxon>
        <taxon>Pyramimonadales</taxon>
        <taxon>Pyramimonadaceae</taxon>
        <taxon>Cymbomonas</taxon>
    </lineage>
</organism>
<comment type="caution">
    <text evidence="1">The sequence shown here is derived from an EMBL/GenBank/DDBJ whole genome shotgun (WGS) entry which is preliminary data.</text>
</comment>
<evidence type="ECO:0000313" key="2">
    <source>
        <dbReference type="Proteomes" id="UP001190700"/>
    </source>
</evidence>
<protein>
    <submittedName>
        <fullName evidence="1">Uncharacterized protein</fullName>
    </submittedName>
</protein>
<keyword evidence="2" id="KW-1185">Reference proteome</keyword>
<reference evidence="1 2" key="1">
    <citation type="journal article" date="2015" name="Genome Biol. Evol.">
        <title>Comparative Genomics of a Bacterivorous Green Alga Reveals Evolutionary Causalities and Consequences of Phago-Mixotrophic Mode of Nutrition.</title>
        <authorList>
            <person name="Burns J.A."/>
            <person name="Paasch A."/>
            <person name="Narechania A."/>
            <person name="Kim E."/>
        </authorList>
    </citation>
    <scope>NUCLEOTIDE SEQUENCE [LARGE SCALE GENOMIC DNA]</scope>
    <source>
        <strain evidence="1 2">PLY_AMNH</strain>
    </source>
</reference>
<gene>
    <name evidence="1" type="ORF">CYMTET_20940</name>
</gene>
<name>A0AAE0G337_9CHLO</name>
<dbReference type="AlphaFoldDB" id="A0AAE0G337"/>
<dbReference type="EMBL" id="LGRX02010260">
    <property type="protein sequence ID" value="KAK3270673.1"/>
    <property type="molecule type" value="Genomic_DNA"/>
</dbReference>
<evidence type="ECO:0000313" key="1">
    <source>
        <dbReference type="EMBL" id="KAK3270673.1"/>
    </source>
</evidence>